<comment type="caution">
    <text evidence="1">The sequence shown here is derived from an EMBL/GenBank/DDBJ whole genome shotgun (WGS) entry which is preliminary data.</text>
</comment>
<accession>A0ACB9KFU4</accession>
<dbReference type="EMBL" id="CM039439">
    <property type="protein sequence ID" value="KAI4296078.1"/>
    <property type="molecule type" value="Genomic_DNA"/>
</dbReference>
<reference evidence="1 2" key="1">
    <citation type="journal article" date="2022" name="DNA Res.">
        <title>Chromosomal-level genome assembly of the orchid tree Bauhinia variegata (Leguminosae; Cercidoideae) supports the allotetraploid origin hypothesis of Bauhinia.</title>
        <authorList>
            <person name="Zhong Y."/>
            <person name="Chen Y."/>
            <person name="Zheng D."/>
            <person name="Pang J."/>
            <person name="Liu Y."/>
            <person name="Luo S."/>
            <person name="Meng S."/>
            <person name="Qian L."/>
            <person name="Wei D."/>
            <person name="Dai S."/>
            <person name="Zhou R."/>
        </authorList>
    </citation>
    <scope>NUCLEOTIDE SEQUENCE [LARGE SCALE GENOMIC DNA]</scope>
    <source>
        <strain evidence="1">BV-YZ2020</strain>
    </source>
</reference>
<sequence length="267" mass="30586">MLTQLEKGINIIISIKQRGLRVKSNQMGREDDKAGSELEEEDDHDTEEDEPESEDEEEEKSEKWRKHYSSRHRILLVGEGDFSFSLCLARSFGSAHNLVATSLDSQEDIAKKYSNGISNVRELEEMGCLVLFGVDAKVMSGHFFLKTQRFDRIVYNFPHVGFLYKEDSYCQIQLNKALVTGFLSNAKALLRKEGGEIHVTHKEGDPYNKWDLVKKAEKTGLVLHQVVPFFKHEYPGYDNKRAHGKFPDASFLLGDCNTYKFKLKTTL</sequence>
<proteinExistence type="predicted"/>
<name>A0ACB9KFU4_BAUVA</name>
<evidence type="ECO:0000313" key="2">
    <source>
        <dbReference type="Proteomes" id="UP000828941"/>
    </source>
</evidence>
<protein>
    <submittedName>
        <fullName evidence="1">Uncharacterized protein</fullName>
    </submittedName>
</protein>
<organism evidence="1 2">
    <name type="scientific">Bauhinia variegata</name>
    <name type="common">Purple orchid tree</name>
    <name type="synonym">Phanera variegata</name>
    <dbReference type="NCBI Taxonomy" id="167791"/>
    <lineage>
        <taxon>Eukaryota</taxon>
        <taxon>Viridiplantae</taxon>
        <taxon>Streptophyta</taxon>
        <taxon>Embryophyta</taxon>
        <taxon>Tracheophyta</taxon>
        <taxon>Spermatophyta</taxon>
        <taxon>Magnoliopsida</taxon>
        <taxon>eudicotyledons</taxon>
        <taxon>Gunneridae</taxon>
        <taxon>Pentapetalae</taxon>
        <taxon>rosids</taxon>
        <taxon>fabids</taxon>
        <taxon>Fabales</taxon>
        <taxon>Fabaceae</taxon>
        <taxon>Cercidoideae</taxon>
        <taxon>Cercideae</taxon>
        <taxon>Bauhiniinae</taxon>
        <taxon>Bauhinia</taxon>
    </lineage>
</organism>
<keyword evidence="2" id="KW-1185">Reference proteome</keyword>
<gene>
    <name evidence="1" type="ORF">L6164_036067</name>
</gene>
<dbReference type="Proteomes" id="UP000828941">
    <property type="component" value="Chromosome 14"/>
</dbReference>
<evidence type="ECO:0000313" key="1">
    <source>
        <dbReference type="EMBL" id="KAI4296078.1"/>
    </source>
</evidence>